<protein>
    <recommendedName>
        <fullName evidence="5">STE24 endopeptidase</fullName>
    </recommendedName>
</protein>
<sequence>MPTALDRAMQSKTAFWTFAGIVGAVSAWSIWGSEMFPKEKDPKGDPNGWTDTELRRWLQERGLLPNSDSPREELLERVKANMRTPRT</sequence>
<dbReference type="InterPro" id="IPR018803">
    <property type="entry name" value="Ish1/Msc1-like"/>
</dbReference>
<keyword evidence="2" id="KW-0812">Transmembrane</keyword>
<organism evidence="3 4">
    <name type="scientific">Viridothelium virens</name>
    <name type="common">Speckled blister lichen</name>
    <name type="synonym">Trypethelium virens</name>
    <dbReference type="NCBI Taxonomy" id="1048519"/>
    <lineage>
        <taxon>Eukaryota</taxon>
        <taxon>Fungi</taxon>
        <taxon>Dikarya</taxon>
        <taxon>Ascomycota</taxon>
        <taxon>Pezizomycotina</taxon>
        <taxon>Dothideomycetes</taxon>
        <taxon>Dothideomycetes incertae sedis</taxon>
        <taxon>Trypetheliales</taxon>
        <taxon>Trypetheliaceae</taxon>
        <taxon>Viridothelium</taxon>
    </lineage>
</organism>
<reference evidence="3" key="1">
    <citation type="journal article" date="2020" name="Stud. Mycol.">
        <title>101 Dothideomycetes genomes: a test case for predicting lifestyles and emergence of pathogens.</title>
        <authorList>
            <person name="Haridas S."/>
            <person name="Albert R."/>
            <person name="Binder M."/>
            <person name="Bloem J."/>
            <person name="Labutti K."/>
            <person name="Salamov A."/>
            <person name="Andreopoulos B."/>
            <person name="Baker S."/>
            <person name="Barry K."/>
            <person name="Bills G."/>
            <person name="Bluhm B."/>
            <person name="Cannon C."/>
            <person name="Castanera R."/>
            <person name="Culley D."/>
            <person name="Daum C."/>
            <person name="Ezra D."/>
            <person name="Gonzalez J."/>
            <person name="Henrissat B."/>
            <person name="Kuo A."/>
            <person name="Liang C."/>
            <person name="Lipzen A."/>
            <person name="Lutzoni F."/>
            <person name="Magnuson J."/>
            <person name="Mondo S."/>
            <person name="Nolan M."/>
            <person name="Ohm R."/>
            <person name="Pangilinan J."/>
            <person name="Park H.-J."/>
            <person name="Ramirez L."/>
            <person name="Alfaro M."/>
            <person name="Sun H."/>
            <person name="Tritt A."/>
            <person name="Yoshinaga Y."/>
            <person name="Zwiers L.-H."/>
            <person name="Turgeon B."/>
            <person name="Goodwin S."/>
            <person name="Spatafora J."/>
            <person name="Crous P."/>
            <person name="Grigoriev I."/>
        </authorList>
    </citation>
    <scope>NUCLEOTIDE SEQUENCE</scope>
    <source>
        <strain evidence="3">Tuck. ex Michener</strain>
    </source>
</reference>
<feature type="compositionally biased region" description="Basic and acidic residues" evidence="1">
    <location>
        <begin position="69"/>
        <end position="79"/>
    </location>
</feature>
<proteinExistence type="predicted"/>
<gene>
    <name evidence="3" type="ORF">EV356DRAFT_510555</name>
</gene>
<dbReference type="Pfam" id="PF10281">
    <property type="entry name" value="Ish1"/>
    <property type="match status" value="1"/>
</dbReference>
<evidence type="ECO:0000313" key="3">
    <source>
        <dbReference type="EMBL" id="KAF2237598.1"/>
    </source>
</evidence>
<evidence type="ECO:0000256" key="2">
    <source>
        <dbReference type="SAM" id="Phobius"/>
    </source>
</evidence>
<dbReference type="AlphaFoldDB" id="A0A6A6HID5"/>
<keyword evidence="2" id="KW-0472">Membrane</keyword>
<feature type="region of interest" description="Disordered" evidence="1">
    <location>
        <begin position="60"/>
        <end position="87"/>
    </location>
</feature>
<dbReference type="OrthoDB" id="5341873at2759"/>
<evidence type="ECO:0000256" key="1">
    <source>
        <dbReference type="SAM" id="MobiDB-lite"/>
    </source>
</evidence>
<feature type="transmembrane region" description="Helical" evidence="2">
    <location>
        <begin position="13"/>
        <end position="31"/>
    </location>
</feature>
<evidence type="ECO:0008006" key="5">
    <source>
        <dbReference type="Google" id="ProtNLM"/>
    </source>
</evidence>
<dbReference type="Proteomes" id="UP000800092">
    <property type="component" value="Unassembled WGS sequence"/>
</dbReference>
<evidence type="ECO:0000313" key="4">
    <source>
        <dbReference type="Proteomes" id="UP000800092"/>
    </source>
</evidence>
<keyword evidence="2" id="KW-1133">Transmembrane helix</keyword>
<name>A0A6A6HID5_VIRVR</name>
<keyword evidence="4" id="KW-1185">Reference proteome</keyword>
<dbReference type="EMBL" id="ML991779">
    <property type="protein sequence ID" value="KAF2237598.1"/>
    <property type="molecule type" value="Genomic_DNA"/>
</dbReference>
<accession>A0A6A6HID5</accession>